<accession>A0A384JXT9</accession>
<dbReference type="GO" id="GO:0004040">
    <property type="term" value="F:amidase activity"/>
    <property type="evidence" value="ECO:0007669"/>
    <property type="project" value="UniProtKB-EC"/>
</dbReference>
<keyword evidence="8" id="KW-1185">Reference proteome</keyword>
<dbReference type="InterPro" id="IPR036928">
    <property type="entry name" value="AS_sf"/>
</dbReference>
<evidence type="ECO:0000256" key="2">
    <source>
        <dbReference type="ARBA" id="ARBA00009199"/>
    </source>
</evidence>
<dbReference type="KEGG" id="bfu:BCIN_12g00040"/>
<feature type="active site" description="Acyl-ester intermediate" evidence="5">
    <location>
        <position position="234"/>
    </location>
</feature>
<evidence type="ECO:0000259" key="6">
    <source>
        <dbReference type="Pfam" id="PF01425"/>
    </source>
</evidence>
<keyword evidence="4" id="KW-0378">Hydrolase</keyword>
<dbReference type="EC" id="3.5.1.4" evidence="3"/>
<dbReference type="InterPro" id="IPR020556">
    <property type="entry name" value="Amidase_CS"/>
</dbReference>
<reference evidence="7 8" key="2">
    <citation type="journal article" date="2012" name="Eukaryot. Cell">
        <title>Genome update of Botrytis cinerea strains B05.10 and T4.</title>
        <authorList>
            <person name="Staats M."/>
            <person name="van Kan J.A."/>
        </authorList>
    </citation>
    <scope>NUCLEOTIDE SEQUENCE [LARGE SCALE GENOMIC DNA]</scope>
    <source>
        <strain evidence="7 8">B05.10</strain>
    </source>
</reference>
<gene>
    <name evidence="7" type="ORF">BCIN_12g00040</name>
</gene>
<evidence type="ECO:0000256" key="4">
    <source>
        <dbReference type="ARBA" id="ARBA00022801"/>
    </source>
</evidence>
<sequence length="550" mass="60056">MANNSANWKAIGAFKRDALLSLIPEEWRIPLPLPSSTILPDVTVHICQYLSAKEVEITETDAVDIIRKTSSGDWTCSAVTEAFCHRAALAHQMINCLHEIMFASALQSASELDAYFAEHKKPMGPLHGLPISLKDAIHVKGVDTSLGYVGWLGKSQPEKESQIVTDLRSLGAIIYVKTSVPQGSSSIDTRNNIIGYTPNPLNRHLTVGGSSGGEGGLLALRGSSVGLGTDIGGSIRVPAGWNGCYGLRPSTGRLPYEGIASVIDGIMLPFVVGPMATQVSGLELMMRSLLKTEPWKRDPMVLELPWKEDKFMNLHEGMSGREKMTFGIMISDGYVNPQPPVERAMRVVTDAIKALGHKVIEWNPPSHSSGNDLYFKICFADSAKAYHSAIAMSGEPSIEPIFGSEPFPEVNASQIVEANIALKDYRKRYLDYWNSTSEFTGTGKPVDAFIMPLAPFPPPKPGQARYVGYTTIINALDYTSCAIPVTQVRKDIDRYPVEYTSLNEVDQAIHDDYNPDLSHGAPVAVQLVGGRLQEEKVLAFATAISRQLER</sequence>
<evidence type="ECO:0000313" key="8">
    <source>
        <dbReference type="Proteomes" id="UP000001798"/>
    </source>
</evidence>
<dbReference type="InterPro" id="IPR023631">
    <property type="entry name" value="Amidase_dom"/>
</dbReference>
<evidence type="ECO:0000256" key="3">
    <source>
        <dbReference type="ARBA" id="ARBA00012922"/>
    </source>
</evidence>
<evidence type="ECO:0000313" key="7">
    <source>
        <dbReference type="EMBL" id="ATZ55405.1"/>
    </source>
</evidence>
<feature type="active site" description="Charge relay system" evidence="5">
    <location>
        <position position="134"/>
    </location>
</feature>
<proteinExistence type="inferred from homology"/>
<dbReference type="AlphaFoldDB" id="A0A384JXT9"/>
<organism evidence="7 8">
    <name type="scientific">Botryotinia fuckeliana (strain B05.10)</name>
    <name type="common">Noble rot fungus</name>
    <name type="synonym">Botrytis cinerea</name>
    <dbReference type="NCBI Taxonomy" id="332648"/>
    <lineage>
        <taxon>Eukaryota</taxon>
        <taxon>Fungi</taxon>
        <taxon>Dikarya</taxon>
        <taxon>Ascomycota</taxon>
        <taxon>Pezizomycotina</taxon>
        <taxon>Leotiomycetes</taxon>
        <taxon>Helotiales</taxon>
        <taxon>Sclerotiniaceae</taxon>
        <taxon>Botrytis</taxon>
    </lineage>
</organism>
<reference evidence="7 8" key="3">
    <citation type="journal article" date="2017" name="Mol. Plant Pathol.">
        <title>A gapless genome sequence of the fungus Botrytis cinerea.</title>
        <authorList>
            <person name="Van Kan J.A."/>
            <person name="Stassen J.H."/>
            <person name="Mosbach A."/>
            <person name="Van Der Lee T.A."/>
            <person name="Faino L."/>
            <person name="Farmer A.D."/>
            <person name="Papasotiriou D.G."/>
            <person name="Zhou S."/>
            <person name="Seidl M.F."/>
            <person name="Cottam E."/>
            <person name="Edel D."/>
            <person name="Hahn M."/>
            <person name="Schwartz D.C."/>
            <person name="Dietrich R.A."/>
            <person name="Widdison S."/>
            <person name="Scalliet G."/>
        </authorList>
    </citation>
    <scope>NUCLEOTIDE SEQUENCE [LARGE SCALE GENOMIC DNA]</scope>
    <source>
        <strain evidence="7 8">B05.10</strain>
    </source>
</reference>
<comment type="similarity">
    <text evidence="2">Belongs to the amidase family.</text>
</comment>
<name>A0A384JXT9_BOTFB</name>
<dbReference type="VEuPathDB" id="FungiDB:Bcin12g00040"/>
<dbReference type="EMBL" id="CP009816">
    <property type="protein sequence ID" value="ATZ55405.1"/>
    <property type="molecule type" value="Genomic_DNA"/>
</dbReference>
<protein>
    <recommendedName>
        <fullName evidence="3">amidase</fullName>
        <ecNumber evidence="3">3.5.1.4</ecNumber>
    </recommendedName>
</protein>
<dbReference type="PANTHER" id="PTHR46072:SF7">
    <property type="entry name" value="AMIDASE"/>
    <property type="match status" value="1"/>
</dbReference>
<dbReference type="SUPFAM" id="SSF75304">
    <property type="entry name" value="Amidase signature (AS) enzymes"/>
    <property type="match status" value="1"/>
</dbReference>
<reference evidence="7 8" key="1">
    <citation type="journal article" date="2011" name="PLoS Genet.">
        <title>Genomic analysis of the necrotrophic fungal pathogens Sclerotinia sclerotiorum and Botrytis cinerea.</title>
        <authorList>
            <person name="Amselem J."/>
            <person name="Cuomo C.A."/>
            <person name="van Kan J.A."/>
            <person name="Viaud M."/>
            <person name="Benito E.P."/>
            <person name="Couloux A."/>
            <person name="Coutinho P.M."/>
            <person name="de Vries R.P."/>
            <person name="Dyer P.S."/>
            <person name="Fillinger S."/>
            <person name="Fournier E."/>
            <person name="Gout L."/>
            <person name="Hahn M."/>
            <person name="Kohn L."/>
            <person name="Lapalu N."/>
            <person name="Plummer K.M."/>
            <person name="Pradier J.M."/>
            <person name="Quevillon E."/>
            <person name="Sharon A."/>
            <person name="Simon A."/>
            <person name="ten Have A."/>
            <person name="Tudzynski B."/>
            <person name="Tudzynski P."/>
            <person name="Wincker P."/>
            <person name="Andrew M."/>
            <person name="Anthouard V."/>
            <person name="Beever R.E."/>
            <person name="Beffa R."/>
            <person name="Benoit I."/>
            <person name="Bouzid O."/>
            <person name="Brault B."/>
            <person name="Chen Z."/>
            <person name="Choquer M."/>
            <person name="Collemare J."/>
            <person name="Cotton P."/>
            <person name="Danchin E.G."/>
            <person name="Da Silva C."/>
            <person name="Gautier A."/>
            <person name="Giraud C."/>
            <person name="Giraud T."/>
            <person name="Gonzalez C."/>
            <person name="Grossetete S."/>
            <person name="Guldener U."/>
            <person name="Henrissat B."/>
            <person name="Howlett B.J."/>
            <person name="Kodira C."/>
            <person name="Kretschmer M."/>
            <person name="Lappartient A."/>
            <person name="Leroch M."/>
            <person name="Levis C."/>
            <person name="Mauceli E."/>
            <person name="Neuveglise C."/>
            <person name="Oeser B."/>
            <person name="Pearson M."/>
            <person name="Poulain J."/>
            <person name="Poussereau N."/>
            <person name="Quesneville H."/>
            <person name="Rascle C."/>
            <person name="Schumacher J."/>
            <person name="Segurens B."/>
            <person name="Sexton A."/>
            <person name="Silva E."/>
            <person name="Sirven C."/>
            <person name="Soanes D.M."/>
            <person name="Talbot N.J."/>
            <person name="Templeton M."/>
            <person name="Yandava C."/>
            <person name="Yarden O."/>
            <person name="Zeng Q."/>
            <person name="Rollins J.A."/>
            <person name="Lebrun M.H."/>
            <person name="Dickman M."/>
        </authorList>
    </citation>
    <scope>NUCLEOTIDE SEQUENCE [LARGE SCALE GENOMIC DNA]</scope>
    <source>
        <strain evidence="7 8">B05.10</strain>
    </source>
</reference>
<evidence type="ECO:0000256" key="5">
    <source>
        <dbReference type="PIRSR" id="PIRSR001221-1"/>
    </source>
</evidence>
<comment type="catalytic activity">
    <reaction evidence="1">
        <text>a monocarboxylic acid amide + H2O = a monocarboxylate + NH4(+)</text>
        <dbReference type="Rhea" id="RHEA:12020"/>
        <dbReference type="ChEBI" id="CHEBI:15377"/>
        <dbReference type="ChEBI" id="CHEBI:28938"/>
        <dbReference type="ChEBI" id="CHEBI:35757"/>
        <dbReference type="ChEBI" id="CHEBI:83628"/>
        <dbReference type="EC" id="3.5.1.4"/>
    </reaction>
</comment>
<feature type="domain" description="Amidase" evidence="6">
    <location>
        <begin position="79"/>
        <end position="538"/>
    </location>
</feature>
<dbReference type="Proteomes" id="UP000001798">
    <property type="component" value="Chromosome 12"/>
</dbReference>
<dbReference type="PIRSF" id="PIRSF001221">
    <property type="entry name" value="Amidase_fungi"/>
    <property type="match status" value="1"/>
</dbReference>
<dbReference type="RefSeq" id="XP_024551959.1">
    <property type="nucleotide sequence ID" value="XM_024696153.1"/>
</dbReference>
<feature type="active site" description="Charge relay system" evidence="5">
    <location>
        <position position="210"/>
    </location>
</feature>
<dbReference type="PROSITE" id="PS00571">
    <property type="entry name" value="AMIDASES"/>
    <property type="match status" value="1"/>
</dbReference>
<dbReference type="Pfam" id="PF01425">
    <property type="entry name" value="Amidase"/>
    <property type="match status" value="1"/>
</dbReference>
<dbReference type="PANTHER" id="PTHR46072">
    <property type="entry name" value="AMIDASE-RELATED-RELATED"/>
    <property type="match status" value="1"/>
</dbReference>
<evidence type="ECO:0000256" key="1">
    <source>
        <dbReference type="ARBA" id="ARBA00001311"/>
    </source>
</evidence>
<dbReference type="Gene3D" id="3.90.1300.10">
    <property type="entry name" value="Amidase signature (AS) domain"/>
    <property type="match status" value="1"/>
</dbReference>
<dbReference type="OrthoDB" id="6428749at2759"/>
<dbReference type="GeneID" id="5425797"/>